<sequence>MIRLTKPAPPAVLTTRGAAATRANKAKYKTDRAAYRAGTKRFQFDRDIFAHPTVRTALRAAQHEKCAFCEWRISPGNTYSDVEHYRPKSGFKQRRGDPLTRPGYYWLAYDWDNLFLCCQLCNRAFKRNLFPIDAKGVRARSHFKSVGAEQPLLLHPCQDDPAKHLTFNGAVAVAVNQSVRGTVTIDVVGLNRPFIKEERIRRRVWLVDLCEARSDIRRQLAQQSSPHLLAALARLDRVIATAVADDAEFAAMARVTVF</sequence>
<dbReference type="OrthoDB" id="241004at2"/>
<keyword evidence="2" id="KW-1185">Reference proteome</keyword>
<evidence type="ECO:0000313" key="1">
    <source>
        <dbReference type="EMBL" id="QDU18311.1"/>
    </source>
</evidence>
<name>A0A517XLC3_9BACT</name>
<dbReference type="KEGG" id="uli:ETAA1_01960"/>
<accession>A0A517XLC3</accession>
<gene>
    <name evidence="1" type="ORF">ETAA1_01960</name>
</gene>
<dbReference type="EMBL" id="CP036273">
    <property type="protein sequence ID" value="QDU18311.1"/>
    <property type="molecule type" value="Genomic_DNA"/>
</dbReference>
<reference evidence="1 2" key="1">
    <citation type="submission" date="2019-02" db="EMBL/GenBank/DDBJ databases">
        <title>Deep-cultivation of Planctomycetes and their phenomic and genomic characterization uncovers novel biology.</title>
        <authorList>
            <person name="Wiegand S."/>
            <person name="Jogler M."/>
            <person name="Boedeker C."/>
            <person name="Pinto D."/>
            <person name="Vollmers J."/>
            <person name="Rivas-Marin E."/>
            <person name="Kohn T."/>
            <person name="Peeters S.H."/>
            <person name="Heuer A."/>
            <person name="Rast P."/>
            <person name="Oberbeckmann S."/>
            <person name="Bunk B."/>
            <person name="Jeske O."/>
            <person name="Meyerdierks A."/>
            <person name="Storesund J.E."/>
            <person name="Kallscheuer N."/>
            <person name="Luecker S."/>
            <person name="Lage O.M."/>
            <person name="Pohl T."/>
            <person name="Merkel B.J."/>
            <person name="Hornburger P."/>
            <person name="Mueller R.-W."/>
            <person name="Bruemmer F."/>
            <person name="Labrenz M."/>
            <person name="Spormann A.M."/>
            <person name="Op den Camp H."/>
            <person name="Overmann J."/>
            <person name="Amann R."/>
            <person name="Jetten M.S.M."/>
            <person name="Mascher T."/>
            <person name="Medema M.H."/>
            <person name="Devos D.P."/>
            <person name="Kaster A.-K."/>
            <person name="Ovreas L."/>
            <person name="Rohde M."/>
            <person name="Galperin M.Y."/>
            <person name="Jogler C."/>
        </authorList>
    </citation>
    <scope>NUCLEOTIDE SEQUENCE [LARGE SCALE GENOMIC DNA]</scope>
    <source>
        <strain evidence="1 2">ETA_A1</strain>
    </source>
</reference>
<organism evidence="1 2">
    <name type="scientific">Urbifossiella limnaea</name>
    <dbReference type="NCBI Taxonomy" id="2528023"/>
    <lineage>
        <taxon>Bacteria</taxon>
        <taxon>Pseudomonadati</taxon>
        <taxon>Planctomycetota</taxon>
        <taxon>Planctomycetia</taxon>
        <taxon>Gemmatales</taxon>
        <taxon>Gemmataceae</taxon>
        <taxon>Urbifossiella</taxon>
    </lineage>
</organism>
<evidence type="ECO:0008006" key="3">
    <source>
        <dbReference type="Google" id="ProtNLM"/>
    </source>
</evidence>
<dbReference type="Proteomes" id="UP000319576">
    <property type="component" value="Chromosome"/>
</dbReference>
<dbReference type="RefSeq" id="WP_145233498.1">
    <property type="nucleotide sequence ID" value="NZ_CP036273.1"/>
</dbReference>
<dbReference type="AlphaFoldDB" id="A0A517XLC3"/>
<dbReference type="Gene3D" id="1.10.30.50">
    <property type="match status" value="1"/>
</dbReference>
<evidence type="ECO:0000313" key="2">
    <source>
        <dbReference type="Proteomes" id="UP000319576"/>
    </source>
</evidence>
<proteinExistence type="predicted"/>
<protein>
    <recommendedName>
        <fullName evidence="3">TIGR02646 family protein</fullName>
    </recommendedName>
</protein>